<dbReference type="SUPFAM" id="SSF48452">
    <property type="entry name" value="TPR-like"/>
    <property type="match status" value="1"/>
</dbReference>
<gene>
    <name evidence="1" type="ORF">A7A09_012330</name>
</gene>
<accession>A0A3R7PPC9</accession>
<comment type="caution">
    <text evidence="1">The sequence shown here is derived from an EMBL/GenBank/DDBJ whole genome shotgun (WGS) entry which is preliminary data.</text>
</comment>
<dbReference type="EMBL" id="PXNQ02000007">
    <property type="protein sequence ID" value="RNF34186.1"/>
    <property type="molecule type" value="Genomic_DNA"/>
</dbReference>
<evidence type="ECO:0000313" key="1">
    <source>
        <dbReference type="EMBL" id="RNF34186.1"/>
    </source>
</evidence>
<dbReference type="Gene3D" id="1.25.40.10">
    <property type="entry name" value="Tetratricopeptide repeat domain"/>
    <property type="match status" value="1"/>
</dbReference>
<sequence>MHRSLDIETVERLIAPIAAGREIIAYGASAGAYAALYFGGQLNAKIIGFSPRLPVHPYLSGNSQKSVNELEHVLDLKDVPKSEHKPIIIYDPMDKIDAKFAEQWVHPGYPDAHVYLAPMAGHGVISRLRETGNLKRTIKALFEGHIPKSIIVWNPDHYNYHYTKGFLAADAGSDRKALYHFKAALKMAEHRHIYYALIQCARRLGDTDLVKRAEKDAYLYKIARQKAIREQKKAAAS</sequence>
<protein>
    <submittedName>
        <fullName evidence="1">Uncharacterized protein</fullName>
    </submittedName>
</protein>
<reference evidence="1" key="1">
    <citation type="submission" date="2018-05" db="EMBL/GenBank/DDBJ databases">
        <title>Reclassification of Methylarcula marina and Methylarcula terricola as Paracoccus methylarcula sp.nov., comb.nov. and Paracoccus terricola comb.nov.</title>
        <authorList>
            <person name="Shmareva M.N."/>
            <person name="Doronina N.V."/>
            <person name="Vasilenko O.V."/>
            <person name="Tarlachkov S.V."/>
            <person name="Trotsenko Y.A."/>
        </authorList>
    </citation>
    <scope>NUCLEOTIDE SEQUENCE [LARGE SCALE GENOMIC DNA]</scope>
    <source>
        <strain evidence="1">VKM B-2159</strain>
    </source>
</reference>
<name>A0A3R7PPC9_9RHOB</name>
<evidence type="ECO:0000313" key="2">
    <source>
        <dbReference type="Proteomes" id="UP000238137"/>
    </source>
</evidence>
<keyword evidence="2" id="KW-1185">Reference proteome</keyword>
<dbReference type="InterPro" id="IPR011990">
    <property type="entry name" value="TPR-like_helical_dom_sf"/>
</dbReference>
<dbReference type="AlphaFoldDB" id="A0A3R7PPC9"/>
<dbReference type="Proteomes" id="UP000238137">
    <property type="component" value="Unassembled WGS sequence"/>
</dbReference>
<organism evidence="1 2">
    <name type="scientific">Paracoccus methylarcula</name>
    <dbReference type="NCBI Taxonomy" id="72022"/>
    <lineage>
        <taxon>Bacteria</taxon>
        <taxon>Pseudomonadati</taxon>
        <taxon>Pseudomonadota</taxon>
        <taxon>Alphaproteobacteria</taxon>
        <taxon>Rhodobacterales</taxon>
        <taxon>Paracoccaceae</taxon>
        <taxon>Paracoccus</taxon>
    </lineage>
</organism>
<proteinExistence type="predicted"/>